<organism evidence="1 2">
    <name type="scientific">Streptomyces spororaveus</name>
    <dbReference type="NCBI Taxonomy" id="284039"/>
    <lineage>
        <taxon>Bacteria</taxon>
        <taxon>Bacillati</taxon>
        <taxon>Actinomycetota</taxon>
        <taxon>Actinomycetes</taxon>
        <taxon>Kitasatosporales</taxon>
        <taxon>Streptomycetaceae</taxon>
        <taxon>Streptomyces</taxon>
    </lineage>
</organism>
<accession>A0ABQ3TG79</accession>
<dbReference type="Proteomes" id="UP000608522">
    <property type="component" value="Unassembled WGS sequence"/>
</dbReference>
<protein>
    <recommendedName>
        <fullName evidence="3">Secreted protein</fullName>
    </recommendedName>
</protein>
<comment type="caution">
    <text evidence="1">The sequence shown here is derived from an EMBL/GenBank/DDBJ whole genome shotgun (WGS) entry which is preliminary data.</text>
</comment>
<name>A0ABQ3TG79_9ACTN</name>
<evidence type="ECO:0008006" key="3">
    <source>
        <dbReference type="Google" id="ProtNLM"/>
    </source>
</evidence>
<dbReference type="EMBL" id="BNED01000005">
    <property type="protein sequence ID" value="GHI79342.1"/>
    <property type="molecule type" value="Genomic_DNA"/>
</dbReference>
<keyword evidence="2" id="KW-1185">Reference proteome</keyword>
<proteinExistence type="predicted"/>
<evidence type="ECO:0000313" key="2">
    <source>
        <dbReference type="Proteomes" id="UP000608522"/>
    </source>
</evidence>
<gene>
    <name evidence="1" type="ORF">Sspor_49030</name>
</gene>
<evidence type="ECO:0000313" key="1">
    <source>
        <dbReference type="EMBL" id="GHI79342.1"/>
    </source>
</evidence>
<sequence length="166" mass="17328">MGRMRGRIRTLAVVAAGIGVIVAGALLSPDGDASARSAWVAEPPSGERYSGPDPAREDVLGDFDFATAAAGAGPAQARGSALHASECVAARAHDGPADDEQLITMVSRLTDRGWRVTRRRTAPTAVAMAKGTWDVTIIPEGPTDPPFLSLLALRITPACEKLLDSR</sequence>
<reference evidence="2" key="1">
    <citation type="submission" date="2023-07" db="EMBL/GenBank/DDBJ databases">
        <title>Whole genome shotgun sequence of Streptomyces spororaveus NBRC 15456.</title>
        <authorList>
            <person name="Komaki H."/>
            <person name="Tamura T."/>
        </authorList>
    </citation>
    <scope>NUCLEOTIDE SEQUENCE [LARGE SCALE GENOMIC DNA]</scope>
    <source>
        <strain evidence="2">NBRC 15456</strain>
    </source>
</reference>